<dbReference type="PROSITE" id="PS50157">
    <property type="entry name" value="ZINC_FINGER_C2H2_2"/>
    <property type="match status" value="4"/>
</dbReference>
<dbReference type="Proteomes" id="UP001293593">
    <property type="component" value="Unassembled WGS sequence"/>
</dbReference>
<keyword evidence="1" id="KW-0862">Zinc</keyword>
<dbReference type="SUPFAM" id="SSF57667">
    <property type="entry name" value="beta-beta-alpha zinc fingers"/>
    <property type="match status" value="2"/>
</dbReference>
<dbReference type="AlphaFoldDB" id="A0AAE1IMI5"/>
<evidence type="ECO:0000256" key="1">
    <source>
        <dbReference type="PROSITE-ProRule" id="PRU00042"/>
    </source>
</evidence>
<sequence>MEVSKHVCKFCRKSFSCGRSLGGHMRSHVSGGNYNNSNNNSASAAAEDSVAASATGYGLREKRIKTWRVADTGDGGGSEASPNKLCKQCGKAFHSCKALFGHMKCHSEKGRASVSVEDQDSWTVTDSQSDDNEAPRPRTRTRSKRTRTNCTSSLCFSNPSPSVSEIEQEQQEVALSLIMLSRGSPEMRSEKKSKASELLSPRSGIGKSKTKKLDFKSAMECCEEDDREQGKRNSKFLGSELDSNKSSHRRGKFECTTCNKIFDSYQALGGHRAGHKKITRDCFVPIDETSENSIKPDLSQHEAISGLDLHECSVCLKSFPSEQALDEHKRSHSAEASESRKAERSSRGLIEEPIEKLRELIDLNLPADDAEVAEEVEDSNNNSNSECYRSSSPWWARSIHNKQEVLVAPIL</sequence>
<dbReference type="GO" id="GO:0008270">
    <property type="term" value="F:zinc ion binding"/>
    <property type="evidence" value="ECO:0007669"/>
    <property type="project" value="UniProtKB-KW"/>
</dbReference>
<protein>
    <recommendedName>
        <fullName evidence="3">C2H2-type domain-containing protein</fullName>
    </recommendedName>
</protein>
<keyword evidence="1" id="KW-0863">Zinc-finger</keyword>
<reference evidence="4" key="1">
    <citation type="submission" date="2023-10" db="EMBL/GenBank/DDBJ databases">
        <title>Chromosome-level genome of the transformable northern wattle, Acacia crassicarpa.</title>
        <authorList>
            <person name="Massaro I."/>
            <person name="Sinha N.R."/>
            <person name="Poethig S."/>
            <person name="Leichty A.R."/>
        </authorList>
    </citation>
    <scope>NUCLEOTIDE SEQUENCE</scope>
    <source>
        <strain evidence="4">Acra3RX</strain>
        <tissue evidence="4">Leaf</tissue>
    </source>
</reference>
<accession>A0AAE1IMI5</accession>
<dbReference type="PANTHER" id="PTHR46869">
    <property type="entry name" value="C2H2-LIKE ZINC FINGER PROTEIN"/>
    <property type="match status" value="1"/>
</dbReference>
<keyword evidence="5" id="KW-1185">Reference proteome</keyword>
<proteinExistence type="predicted"/>
<organism evidence="4 5">
    <name type="scientific">Acacia crassicarpa</name>
    <name type="common">northern wattle</name>
    <dbReference type="NCBI Taxonomy" id="499986"/>
    <lineage>
        <taxon>Eukaryota</taxon>
        <taxon>Viridiplantae</taxon>
        <taxon>Streptophyta</taxon>
        <taxon>Embryophyta</taxon>
        <taxon>Tracheophyta</taxon>
        <taxon>Spermatophyta</taxon>
        <taxon>Magnoliopsida</taxon>
        <taxon>eudicotyledons</taxon>
        <taxon>Gunneridae</taxon>
        <taxon>Pentapetalae</taxon>
        <taxon>rosids</taxon>
        <taxon>fabids</taxon>
        <taxon>Fabales</taxon>
        <taxon>Fabaceae</taxon>
        <taxon>Caesalpinioideae</taxon>
        <taxon>mimosoid clade</taxon>
        <taxon>Acacieae</taxon>
        <taxon>Acacia</taxon>
    </lineage>
</organism>
<keyword evidence="1" id="KW-0479">Metal-binding</keyword>
<feature type="region of interest" description="Disordered" evidence="2">
    <location>
        <begin position="371"/>
        <end position="391"/>
    </location>
</feature>
<dbReference type="Gene3D" id="3.30.160.60">
    <property type="entry name" value="Classic Zinc Finger"/>
    <property type="match status" value="2"/>
</dbReference>
<dbReference type="InterPro" id="IPR013087">
    <property type="entry name" value="Znf_C2H2_type"/>
</dbReference>
<gene>
    <name evidence="4" type="ORF">QN277_014490</name>
</gene>
<feature type="compositionally biased region" description="Basic and acidic residues" evidence="2">
    <location>
        <begin position="185"/>
        <end position="195"/>
    </location>
</feature>
<dbReference type="InterPro" id="IPR036236">
    <property type="entry name" value="Znf_C2H2_sf"/>
</dbReference>
<name>A0AAE1IMI5_9FABA</name>
<feature type="region of interest" description="Disordered" evidence="2">
    <location>
        <begin position="326"/>
        <end position="348"/>
    </location>
</feature>
<feature type="region of interest" description="Disordered" evidence="2">
    <location>
        <begin position="184"/>
        <end position="210"/>
    </location>
</feature>
<dbReference type="PANTHER" id="PTHR46869:SF6">
    <property type="entry name" value="C2H2-TYPE DOMAIN-CONTAINING PROTEIN"/>
    <property type="match status" value="1"/>
</dbReference>
<feature type="domain" description="C2H2-type" evidence="3">
    <location>
        <begin position="6"/>
        <end position="28"/>
    </location>
</feature>
<evidence type="ECO:0000313" key="4">
    <source>
        <dbReference type="EMBL" id="KAK4252497.1"/>
    </source>
</evidence>
<feature type="domain" description="C2H2-type" evidence="3">
    <location>
        <begin position="253"/>
        <end position="275"/>
    </location>
</feature>
<dbReference type="EMBL" id="JAWXYG010000023">
    <property type="protein sequence ID" value="KAK4252497.1"/>
    <property type="molecule type" value="Genomic_DNA"/>
</dbReference>
<feature type="domain" description="C2H2-type" evidence="3">
    <location>
        <begin position="84"/>
        <end position="111"/>
    </location>
</feature>
<feature type="region of interest" description="Disordered" evidence="2">
    <location>
        <begin position="112"/>
        <end position="145"/>
    </location>
</feature>
<comment type="caution">
    <text evidence="4">The sequence shown here is derived from an EMBL/GenBank/DDBJ whole genome shotgun (WGS) entry which is preliminary data.</text>
</comment>
<evidence type="ECO:0000259" key="3">
    <source>
        <dbReference type="PROSITE" id="PS50157"/>
    </source>
</evidence>
<dbReference type="PROSITE" id="PS00028">
    <property type="entry name" value="ZINC_FINGER_C2H2_1"/>
    <property type="match status" value="4"/>
</dbReference>
<dbReference type="Pfam" id="PF13912">
    <property type="entry name" value="zf-C2H2_6"/>
    <property type="match status" value="4"/>
</dbReference>
<evidence type="ECO:0000313" key="5">
    <source>
        <dbReference type="Proteomes" id="UP001293593"/>
    </source>
</evidence>
<dbReference type="SMART" id="SM00355">
    <property type="entry name" value="ZnF_C2H2"/>
    <property type="match status" value="4"/>
</dbReference>
<feature type="domain" description="C2H2-type" evidence="3">
    <location>
        <begin position="310"/>
        <end position="337"/>
    </location>
</feature>
<evidence type="ECO:0000256" key="2">
    <source>
        <dbReference type="SAM" id="MobiDB-lite"/>
    </source>
</evidence>